<dbReference type="GO" id="GO:0051266">
    <property type="term" value="F:sirohydrochlorin ferrochelatase activity"/>
    <property type="evidence" value="ECO:0007669"/>
    <property type="project" value="InterPro"/>
</dbReference>
<dbReference type="NCBIfam" id="NF007922">
    <property type="entry name" value="PRK10637.1"/>
    <property type="match status" value="1"/>
</dbReference>
<feature type="domain" description="Tetrapyrrole methylase" evidence="16">
    <location>
        <begin position="242"/>
        <end position="454"/>
    </location>
</feature>
<evidence type="ECO:0000259" key="16">
    <source>
        <dbReference type="Pfam" id="PF00590"/>
    </source>
</evidence>
<accession>A0A1C7NZP7</accession>
<evidence type="ECO:0000313" key="20">
    <source>
        <dbReference type="Proteomes" id="UP000093111"/>
    </source>
</evidence>
<dbReference type="InterPro" id="IPR012409">
    <property type="entry name" value="Sirohaem_synth"/>
</dbReference>
<dbReference type="Gene3D" id="1.10.8.210">
    <property type="entry name" value="Sirohaem synthase, dimerisation domain"/>
    <property type="match status" value="1"/>
</dbReference>
<dbReference type="InterPro" id="IPR014777">
    <property type="entry name" value="4pyrrole_Mease_sub1"/>
</dbReference>
<evidence type="ECO:0000256" key="7">
    <source>
        <dbReference type="ARBA" id="ARBA00023002"/>
    </source>
</evidence>
<evidence type="ECO:0000259" key="18">
    <source>
        <dbReference type="Pfam" id="PF14824"/>
    </source>
</evidence>
<evidence type="ECO:0000256" key="15">
    <source>
        <dbReference type="RuleBase" id="RU003960"/>
    </source>
</evidence>
<dbReference type="PANTHER" id="PTHR45790">
    <property type="entry name" value="SIROHEME SYNTHASE-RELATED"/>
    <property type="match status" value="1"/>
</dbReference>
<keyword evidence="5 15" id="KW-0808">Transferase</keyword>
<dbReference type="PROSITE" id="PS00840">
    <property type="entry name" value="SUMT_2"/>
    <property type="match status" value="1"/>
</dbReference>
<dbReference type="GO" id="GO:0032259">
    <property type="term" value="P:methylation"/>
    <property type="evidence" value="ECO:0007669"/>
    <property type="project" value="UniProtKB-KW"/>
</dbReference>
<keyword evidence="3" id="KW-0169">Cobalamin biosynthesis</keyword>
<name>A0A1C7NZP7_9HYPH</name>
<feature type="domain" description="Siroheme synthase central" evidence="18">
    <location>
        <begin position="150"/>
        <end position="170"/>
    </location>
</feature>
<feature type="active site" description="Proton donor" evidence="14">
    <location>
        <position position="295"/>
    </location>
</feature>
<dbReference type="InterPro" id="IPR003043">
    <property type="entry name" value="Uropor_MeTrfase_CS"/>
</dbReference>
<dbReference type="InterPro" id="IPR006366">
    <property type="entry name" value="CobA/CysG_C"/>
</dbReference>
<evidence type="ECO:0000256" key="9">
    <source>
        <dbReference type="ARBA" id="ARBA00023239"/>
    </source>
</evidence>
<dbReference type="PANTHER" id="PTHR45790:SF3">
    <property type="entry name" value="S-ADENOSYL-L-METHIONINE-DEPENDENT UROPORPHYRINOGEN III METHYLTRANSFERASE, CHLOROPLASTIC"/>
    <property type="match status" value="1"/>
</dbReference>
<comment type="pathway">
    <text evidence="1">Porphyrin-containing compound metabolism; siroheme biosynthesis; sirohydrochlorin from precorrin-2: step 1/1.</text>
</comment>
<dbReference type="Gene3D" id="3.30.950.10">
    <property type="entry name" value="Methyltransferase, Cobalt-precorrin-4 Transmethylase, Domain 2"/>
    <property type="match status" value="1"/>
</dbReference>
<evidence type="ECO:0000256" key="8">
    <source>
        <dbReference type="ARBA" id="ARBA00023027"/>
    </source>
</evidence>
<evidence type="ECO:0000313" key="19">
    <source>
        <dbReference type="EMBL" id="OBZ94430.1"/>
    </source>
</evidence>
<dbReference type="AlphaFoldDB" id="A0A1C7NZP7"/>
<keyword evidence="20" id="KW-1185">Reference proteome</keyword>
<dbReference type="Gene3D" id="3.30.160.110">
    <property type="entry name" value="Siroheme synthase, domain 2"/>
    <property type="match status" value="1"/>
</dbReference>
<evidence type="ECO:0000256" key="4">
    <source>
        <dbReference type="ARBA" id="ARBA00022603"/>
    </source>
</evidence>
<dbReference type="Pfam" id="PF13241">
    <property type="entry name" value="NAD_binding_7"/>
    <property type="match status" value="1"/>
</dbReference>
<dbReference type="PATRIC" id="fig|1612624.7.peg.5413"/>
<dbReference type="EMBL" id="LGLV01000010">
    <property type="protein sequence ID" value="OBZ94430.1"/>
    <property type="molecule type" value="Genomic_DNA"/>
</dbReference>
<evidence type="ECO:0000256" key="2">
    <source>
        <dbReference type="ARBA" id="ARBA00005879"/>
    </source>
</evidence>
<dbReference type="InterPro" id="IPR050161">
    <property type="entry name" value="Siro_Cobalamin_biosynth"/>
</dbReference>
<evidence type="ECO:0000256" key="12">
    <source>
        <dbReference type="ARBA" id="ARBA00025705"/>
    </source>
</evidence>
<keyword evidence="4 15" id="KW-0489">Methyltransferase</keyword>
<evidence type="ECO:0000256" key="10">
    <source>
        <dbReference type="ARBA" id="ARBA00023244"/>
    </source>
</evidence>
<dbReference type="STRING" id="1612624.ADU59_17360"/>
<keyword evidence="7" id="KW-0560">Oxidoreductase</keyword>
<dbReference type="RefSeq" id="WP_068955388.1">
    <property type="nucleotide sequence ID" value="NZ_LGLV01000010.1"/>
</dbReference>
<dbReference type="InterPro" id="IPR036291">
    <property type="entry name" value="NAD(P)-bd_dom_sf"/>
</dbReference>
<protein>
    <submittedName>
        <fullName evidence="19">Siroheme synthase</fullName>
    </submittedName>
</protein>
<reference evidence="19 20" key="1">
    <citation type="journal article" date="2016" name="Syst. Appl. Microbiol.">
        <title>Pararhizobium polonicum sp. nov. isolated from tumors on stone fruit rootstocks.</title>
        <authorList>
            <person name="Pulawska J."/>
            <person name="Kuzmanovic N."/>
            <person name="Willems A."/>
            <person name="Pothier J.F."/>
        </authorList>
    </citation>
    <scope>NUCLEOTIDE SEQUENCE [LARGE SCALE GENOMIC DNA]</scope>
    <source>
        <strain evidence="19 20">F5.1</strain>
    </source>
</reference>
<dbReference type="FunFam" id="3.40.1010.10:FF:000001">
    <property type="entry name" value="Siroheme synthase"/>
    <property type="match status" value="1"/>
</dbReference>
<dbReference type="SUPFAM" id="SSF53790">
    <property type="entry name" value="Tetrapyrrole methylase"/>
    <property type="match status" value="1"/>
</dbReference>
<evidence type="ECO:0000256" key="13">
    <source>
        <dbReference type="ARBA" id="ARBA00047561"/>
    </source>
</evidence>
<proteinExistence type="inferred from homology"/>
<dbReference type="NCBIfam" id="TIGR01470">
    <property type="entry name" value="cysG_Nterm"/>
    <property type="match status" value="1"/>
</dbReference>
<dbReference type="CDD" id="cd11642">
    <property type="entry name" value="SUMT"/>
    <property type="match status" value="1"/>
</dbReference>
<comment type="similarity">
    <text evidence="2 15">Belongs to the precorrin methyltransferase family.</text>
</comment>
<dbReference type="GO" id="GO:0043115">
    <property type="term" value="F:precorrin-2 dehydrogenase activity"/>
    <property type="evidence" value="ECO:0007669"/>
    <property type="project" value="UniProtKB-EC"/>
</dbReference>
<dbReference type="Gene3D" id="3.40.50.720">
    <property type="entry name" value="NAD(P)-binding Rossmann-like Domain"/>
    <property type="match status" value="1"/>
</dbReference>
<sequence>MDVLQLLPSDRTTTPARMAPLAKLPVFWALDGKRAVVAGGSDAAAWKAELLAACGAEVHVYAEDLSETFGNLIRQGSESENGRFVHHPHEWNAATFEKTAIAIADCADEEAAADFFDAACKAGVPVNVIDKPRYCQFQFGSIVNRSPVVVAISTDGAAPILAQAIRRRIETLLPPSLKSWAALAHSIRDRVNEKISPGAPRRAFWENFVDRAFGASPETDTESDLISDAGRIGENAKSSIGRVTLVGAGPGDAELLTLKAVRALQAADVILFDDLVSDEVLELARREAKRMLVGKRGGRTSCKQEDINATMVALAKAGKRVVRLKSGDPMIFGRAGEEIACLEQEGIPVDIVPGITSASAMAARLGVSLTHRDHAQAVRFVTGHSRLGDLPTDLDWQNLAEPRTTTIFYMGGRTAGQIRARLLAAGMKSETPAVIMSAVTRNNEKRWIGTLHDLAEAVEEIGVDNPILIGVGRAFSQARSSTQTADEAKLEYGHPQARAI</sequence>
<comment type="pathway">
    <text evidence="12">Porphyrin-containing compound metabolism; siroheme biosynthesis; precorrin-2 from uroporphyrinogen III: step 1/1.</text>
</comment>
<keyword evidence="6" id="KW-0949">S-adenosyl-L-methionine</keyword>
<dbReference type="NCBIfam" id="NF004790">
    <property type="entry name" value="PRK06136.1"/>
    <property type="match status" value="1"/>
</dbReference>
<dbReference type="InterPro" id="IPR035996">
    <property type="entry name" value="4pyrrol_Methylase_sf"/>
</dbReference>
<dbReference type="InterPro" id="IPR037115">
    <property type="entry name" value="Sirohaem_synt_dimer_dom_sf"/>
</dbReference>
<dbReference type="OrthoDB" id="9815856at2"/>
<dbReference type="Pfam" id="PF14824">
    <property type="entry name" value="Sirohm_synth_M"/>
    <property type="match status" value="1"/>
</dbReference>
<dbReference type="UniPathway" id="UPA00262">
    <property type="reaction ID" value="UER00211"/>
</dbReference>
<dbReference type="Proteomes" id="UP000093111">
    <property type="component" value="Unassembled WGS sequence"/>
</dbReference>
<dbReference type="InterPro" id="IPR014776">
    <property type="entry name" value="4pyrrole_Mease_sub2"/>
</dbReference>
<evidence type="ECO:0000259" key="17">
    <source>
        <dbReference type="Pfam" id="PF10414"/>
    </source>
</evidence>
<keyword evidence="9" id="KW-0456">Lyase</keyword>
<feature type="active site" description="Proton acceptor" evidence="14">
    <location>
        <position position="273"/>
    </location>
</feature>
<dbReference type="InterPro" id="IPR019478">
    <property type="entry name" value="Sirohaem_synthase_dimer_dom"/>
</dbReference>
<organism evidence="19 20">
    <name type="scientific">Pararhizobium polonicum</name>
    <dbReference type="NCBI Taxonomy" id="1612624"/>
    <lineage>
        <taxon>Bacteria</taxon>
        <taxon>Pseudomonadati</taxon>
        <taxon>Pseudomonadota</taxon>
        <taxon>Alphaproteobacteria</taxon>
        <taxon>Hyphomicrobiales</taxon>
        <taxon>Rhizobiaceae</taxon>
        <taxon>Rhizobium/Agrobacterium group</taxon>
        <taxon>Pararhizobium</taxon>
    </lineage>
</organism>
<dbReference type="InterPro" id="IPR006367">
    <property type="entry name" value="Sirohaem_synthase_N"/>
</dbReference>
<evidence type="ECO:0000256" key="11">
    <source>
        <dbReference type="ARBA" id="ARBA00023268"/>
    </source>
</evidence>
<dbReference type="SUPFAM" id="SSF51735">
    <property type="entry name" value="NAD(P)-binding Rossmann-fold domains"/>
    <property type="match status" value="1"/>
</dbReference>
<dbReference type="SUPFAM" id="SSF75615">
    <property type="entry name" value="Siroheme synthase middle domains-like"/>
    <property type="match status" value="1"/>
</dbReference>
<dbReference type="GO" id="GO:0009236">
    <property type="term" value="P:cobalamin biosynthetic process"/>
    <property type="evidence" value="ECO:0007669"/>
    <property type="project" value="UniProtKB-KW"/>
</dbReference>
<keyword evidence="10" id="KW-0627">Porphyrin biosynthesis</keyword>
<dbReference type="Pfam" id="PF10414">
    <property type="entry name" value="CysG_dimeriser"/>
    <property type="match status" value="1"/>
</dbReference>
<dbReference type="GO" id="GO:0051287">
    <property type="term" value="F:NAD binding"/>
    <property type="evidence" value="ECO:0007669"/>
    <property type="project" value="InterPro"/>
</dbReference>
<dbReference type="InterPro" id="IPR000878">
    <property type="entry name" value="4pyrrol_Mease"/>
</dbReference>
<evidence type="ECO:0000256" key="1">
    <source>
        <dbReference type="ARBA" id="ARBA00005010"/>
    </source>
</evidence>
<evidence type="ECO:0000256" key="6">
    <source>
        <dbReference type="ARBA" id="ARBA00022691"/>
    </source>
</evidence>
<dbReference type="Gene3D" id="3.40.1010.10">
    <property type="entry name" value="Cobalt-precorrin-4 Transmethylase, Domain 1"/>
    <property type="match status" value="1"/>
</dbReference>
<keyword evidence="8" id="KW-0520">NAD</keyword>
<gene>
    <name evidence="19" type="ORF">ADU59_17360</name>
</gene>
<dbReference type="PIRSF" id="PIRSF036426">
    <property type="entry name" value="Sirohaem_synth"/>
    <property type="match status" value="1"/>
</dbReference>
<dbReference type="GO" id="GO:0004851">
    <property type="term" value="F:uroporphyrin-III C-methyltransferase activity"/>
    <property type="evidence" value="ECO:0007669"/>
    <property type="project" value="InterPro"/>
</dbReference>
<dbReference type="NCBIfam" id="TIGR01469">
    <property type="entry name" value="cobA_cysG_Cterm"/>
    <property type="match status" value="1"/>
</dbReference>
<keyword evidence="11" id="KW-0511">Multifunctional enzyme</keyword>
<dbReference type="Pfam" id="PF00590">
    <property type="entry name" value="TP_methylase"/>
    <property type="match status" value="1"/>
</dbReference>
<dbReference type="GO" id="GO:0019354">
    <property type="term" value="P:siroheme biosynthetic process"/>
    <property type="evidence" value="ECO:0007669"/>
    <property type="project" value="UniProtKB-UniPathway"/>
</dbReference>
<feature type="domain" description="Sirohaem synthase dimerisation" evidence="17">
    <location>
        <begin position="177"/>
        <end position="219"/>
    </location>
</feature>
<evidence type="ECO:0000256" key="3">
    <source>
        <dbReference type="ARBA" id="ARBA00022573"/>
    </source>
</evidence>
<comment type="catalytic activity">
    <reaction evidence="13">
        <text>precorrin-2 + NAD(+) = sirohydrochlorin + NADH + 2 H(+)</text>
        <dbReference type="Rhea" id="RHEA:15613"/>
        <dbReference type="ChEBI" id="CHEBI:15378"/>
        <dbReference type="ChEBI" id="CHEBI:57540"/>
        <dbReference type="ChEBI" id="CHEBI:57945"/>
        <dbReference type="ChEBI" id="CHEBI:58351"/>
        <dbReference type="ChEBI" id="CHEBI:58827"/>
        <dbReference type="EC" id="1.3.1.76"/>
    </reaction>
</comment>
<dbReference type="PROSITE" id="PS00839">
    <property type="entry name" value="SUMT_1"/>
    <property type="match status" value="1"/>
</dbReference>
<dbReference type="InterPro" id="IPR028281">
    <property type="entry name" value="Sirohaem_synthase_central"/>
</dbReference>
<comment type="caution">
    <text evidence="19">The sequence shown here is derived from an EMBL/GenBank/DDBJ whole genome shotgun (WGS) entry which is preliminary data.</text>
</comment>
<evidence type="ECO:0000256" key="5">
    <source>
        <dbReference type="ARBA" id="ARBA00022679"/>
    </source>
</evidence>
<evidence type="ECO:0000256" key="14">
    <source>
        <dbReference type="PIRSR" id="PIRSR036426-1"/>
    </source>
</evidence>